<dbReference type="InterPro" id="IPR012677">
    <property type="entry name" value="Nucleotide-bd_a/b_plait_sf"/>
</dbReference>
<evidence type="ECO:0000313" key="5">
    <source>
        <dbReference type="Proteomes" id="UP000694680"/>
    </source>
</evidence>
<reference evidence="4" key="1">
    <citation type="submission" date="2020-06" db="EMBL/GenBank/DDBJ databases">
        <authorList>
            <consortium name="Wellcome Sanger Institute Data Sharing"/>
        </authorList>
    </citation>
    <scope>NUCLEOTIDE SEQUENCE [LARGE SCALE GENOMIC DNA]</scope>
</reference>
<keyword evidence="1" id="KW-0694">RNA-binding</keyword>
<evidence type="ECO:0000313" key="4">
    <source>
        <dbReference type="Ensembl" id="ENSGWIP00000005466.1"/>
    </source>
</evidence>
<reference evidence="4" key="2">
    <citation type="submission" date="2025-08" db="UniProtKB">
        <authorList>
            <consortium name="Ensembl"/>
        </authorList>
    </citation>
    <scope>IDENTIFICATION</scope>
</reference>
<feature type="compositionally biased region" description="Gly residues" evidence="2">
    <location>
        <begin position="225"/>
        <end position="240"/>
    </location>
</feature>
<dbReference type="Proteomes" id="UP000694680">
    <property type="component" value="Chromosome 21"/>
</dbReference>
<dbReference type="GO" id="GO:0003729">
    <property type="term" value="F:mRNA binding"/>
    <property type="evidence" value="ECO:0007669"/>
    <property type="project" value="TreeGrafter"/>
</dbReference>
<dbReference type="Gene3D" id="3.30.70.330">
    <property type="match status" value="2"/>
</dbReference>
<protein>
    <recommendedName>
        <fullName evidence="3">RRM domain-containing protein</fullName>
    </recommendedName>
</protein>
<evidence type="ECO:0000259" key="3">
    <source>
        <dbReference type="PROSITE" id="PS50102"/>
    </source>
</evidence>
<feature type="domain" description="RRM" evidence="3">
    <location>
        <begin position="136"/>
        <end position="207"/>
    </location>
</feature>
<dbReference type="GO" id="GO:1990904">
    <property type="term" value="C:ribonucleoprotein complex"/>
    <property type="evidence" value="ECO:0007669"/>
    <property type="project" value="TreeGrafter"/>
</dbReference>
<accession>A0A8C5DE95</accession>
<dbReference type="PROSITE" id="PS50102">
    <property type="entry name" value="RRM"/>
    <property type="match status" value="2"/>
</dbReference>
<evidence type="ECO:0000256" key="2">
    <source>
        <dbReference type="SAM" id="MobiDB-lite"/>
    </source>
</evidence>
<reference evidence="4" key="3">
    <citation type="submission" date="2025-09" db="UniProtKB">
        <authorList>
            <consortium name="Ensembl"/>
        </authorList>
    </citation>
    <scope>IDENTIFICATION</scope>
</reference>
<dbReference type="InterPro" id="IPR039539">
    <property type="entry name" value="Ras_GTPase_bind_prot"/>
</dbReference>
<keyword evidence="5" id="KW-1185">Reference proteome</keyword>
<sequence>PSSRAHSLLTSADQRNCDGEAKCPGGRASVCPTVLHRTEQGAREPCESQNSTQGPQRPKGRRIVRYPDAHQLFVGNIPHDVEKTELVEFFEQFGSVLDFKIISRGKHPNFGFVVFNDSEPVQKILSSRPIELFDNVRNIPHDVEKPELMEFFEQFGSVLDFKIISREKHPNFGFVVFNDSEPVQKILSSRPIELFDNVLLNVQKKKTHSPREVERGDARPRPGAPRGGGVRGPSSQGGGTNKPSLGSGFKGLGHFNNNNNNNNNSRGHMSVLNTALCAVQQRGIP</sequence>
<dbReference type="Ensembl" id="ENSGWIT00000005900.1">
    <property type="protein sequence ID" value="ENSGWIP00000005466.1"/>
    <property type="gene ID" value="ENSGWIG00000002983.1"/>
</dbReference>
<dbReference type="SMART" id="SM00360">
    <property type="entry name" value="RRM"/>
    <property type="match status" value="2"/>
</dbReference>
<feature type="compositionally biased region" description="Basic and acidic residues" evidence="2">
    <location>
        <begin position="36"/>
        <end position="46"/>
    </location>
</feature>
<feature type="compositionally biased region" description="Polar residues" evidence="2">
    <location>
        <begin position="1"/>
        <end position="14"/>
    </location>
</feature>
<dbReference type="InterPro" id="IPR000504">
    <property type="entry name" value="RRM_dom"/>
</dbReference>
<dbReference type="SUPFAM" id="SSF54928">
    <property type="entry name" value="RNA-binding domain, RBD"/>
    <property type="match status" value="2"/>
</dbReference>
<name>A0A8C5DE95_GOUWI</name>
<feature type="domain" description="RRM" evidence="3">
    <location>
        <begin position="70"/>
        <end position="146"/>
    </location>
</feature>
<dbReference type="Pfam" id="PF00076">
    <property type="entry name" value="RRM_1"/>
    <property type="match status" value="2"/>
</dbReference>
<dbReference type="PANTHER" id="PTHR10693">
    <property type="entry name" value="RAS GTPASE-ACTIVATING PROTEIN-BINDING PROTEIN"/>
    <property type="match status" value="1"/>
</dbReference>
<dbReference type="PANTHER" id="PTHR10693:SF21">
    <property type="entry name" value="RAS GTPASE-ACTIVATING PROTEIN-BINDING PROTEIN 1"/>
    <property type="match status" value="1"/>
</dbReference>
<organism evidence="4 5">
    <name type="scientific">Gouania willdenowi</name>
    <name type="common">Blunt-snouted clingfish</name>
    <name type="synonym">Lepadogaster willdenowi</name>
    <dbReference type="NCBI Taxonomy" id="441366"/>
    <lineage>
        <taxon>Eukaryota</taxon>
        <taxon>Metazoa</taxon>
        <taxon>Chordata</taxon>
        <taxon>Craniata</taxon>
        <taxon>Vertebrata</taxon>
        <taxon>Euteleostomi</taxon>
        <taxon>Actinopterygii</taxon>
        <taxon>Neopterygii</taxon>
        <taxon>Teleostei</taxon>
        <taxon>Neoteleostei</taxon>
        <taxon>Acanthomorphata</taxon>
        <taxon>Ovalentaria</taxon>
        <taxon>Blenniimorphae</taxon>
        <taxon>Blenniiformes</taxon>
        <taxon>Gobiesocoidei</taxon>
        <taxon>Gobiesocidae</taxon>
        <taxon>Gobiesocinae</taxon>
        <taxon>Gouania</taxon>
    </lineage>
</organism>
<dbReference type="InterPro" id="IPR035979">
    <property type="entry name" value="RBD_domain_sf"/>
</dbReference>
<feature type="compositionally biased region" description="Basic and acidic residues" evidence="2">
    <location>
        <begin position="209"/>
        <end position="220"/>
    </location>
</feature>
<evidence type="ECO:0000256" key="1">
    <source>
        <dbReference type="PROSITE-ProRule" id="PRU00176"/>
    </source>
</evidence>
<dbReference type="GO" id="GO:0005829">
    <property type="term" value="C:cytosol"/>
    <property type="evidence" value="ECO:0007669"/>
    <property type="project" value="TreeGrafter"/>
</dbReference>
<feature type="region of interest" description="Disordered" evidence="2">
    <location>
        <begin position="205"/>
        <end position="267"/>
    </location>
</feature>
<dbReference type="AlphaFoldDB" id="A0A8C5DE95"/>
<proteinExistence type="predicted"/>
<feature type="region of interest" description="Disordered" evidence="2">
    <location>
        <begin position="1"/>
        <end position="60"/>
    </location>
</feature>